<evidence type="ECO:0000313" key="3">
    <source>
        <dbReference type="Proteomes" id="UP001464891"/>
    </source>
</evidence>
<dbReference type="SUPFAM" id="SSF53187">
    <property type="entry name" value="Zn-dependent exopeptidases"/>
    <property type="match status" value="1"/>
</dbReference>
<name>A0ABV0J9U4_9CYAN</name>
<keyword evidence="3" id="KW-1185">Reference proteome</keyword>
<comment type="caution">
    <text evidence="2">The sequence shown here is derived from an EMBL/GenBank/DDBJ whole genome shotgun (WGS) entry which is preliminary data.</text>
</comment>
<dbReference type="PANTHER" id="PTHR12147">
    <property type="entry name" value="METALLOPEPTIDASE M28 FAMILY MEMBER"/>
    <property type="match status" value="1"/>
</dbReference>
<feature type="domain" description="Peptidase M28" evidence="1">
    <location>
        <begin position="139"/>
        <end position="354"/>
    </location>
</feature>
<proteinExistence type="predicted"/>
<dbReference type="Proteomes" id="UP001464891">
    <property type="component" value="Unassembled WGS sequence"/>
</dbReference>
<accession>A0ABV0J9U4</accession>
<dbReference type="Gene3D" id="3.40.630.10">
    <property type="entry name" value="Zn peptidases"/>
    <property type="match status" value="1"/>
</dbReference>
<dbReference type="PANTHER" id="PTHR12147:SF26">
    <property type="entry name" value="PEPTIDASE M28 DOMAIN-CONTAINING PROTEIN"/>
    <property type="match status" value="1"/>
</dbReference>
<gene>
    <name evidence="2" type="ORF">NC998_15750</name>
</gene>
<dbReference type="EMBL" id="JAMPKM010000009">
    <property type="protein sequence ID" value="MEP0818553.1"/>
    <property type="molecule type" value="Genomic_DNA"/>
</dbReference>
<reference evidence="2 3" key="1">
    <citation type="submission" date="2022-04" db="EMBL/GenBank/DDBJ databases">
        <title>Positive selection, recombination, and allopatry shape intraspecific diversity of widespread and dominant cyanobacteria.</title>
        <authorList>
            <person name="Wei J."/>
            <person name="Shu W."/>
            <person name="Hu C."/>
        </authorList>
    </citation>
    <scope>NUCLEOTIDE SEQUENCE [LARGE SCALE GENOMIC DNA]</scope>
    <source>
        <strain evidence="2 3">GB2-A4</strain>
    </source>
</reference>
<organism evidence="2 3">
    <name type="scientific">Trichocoleus desertorum GB2-A4</name>
    <dbReference type="NCBI Taxonomy" id="2933944"/>
    <lineage>
        <taxon>Bacteria</taxon>
        <taxon>Bacillati</taxon>
        <taxon>Cyanobacteriota</taxon>
        <taxon>Cyanophyceae</taxon>
        <taxon>Leptolyngbyales</taxon>
        <taxon>Trichocoleusaceae</taxon>
        <taxon>Trichocoleus</taxon>
    </lineage>
</organism>
<evidence type="ECO:0000313" key="2">
    <source>
        <dbReference type="EMBL" id="MEP0818553.1"/>
    </source>
</evidence>
<dbReference type="RefSeq" id="WP_242016942.1">
    <property type="nucleotide sequence ID" value="NZ_JAMPKM010000009.1"/>
</dbReference>
<evidence type="ECO:0000259" key="1">
    <source>
        <dbReference type="Pfam" id="PF04389"/>
    </source>
</evidence>
<dbReference type="InterPro" id="IPR045175">
    <property type="entry name" value="M28_fam"/>
</dbReference>
<sequence length="372" mass="40231">MANELGSPSCDRGRRIMRKRQWILVALFLLTVLLGIVAGQNWLGRSPAYLAVNHFRKDTALSEQLSQFSPSAPDSSAAPSISQVNAPTVDSKRLFAHVQALAFERHSESDRLQAREYILKALEQAGWQPYLQVFSSGVNVVAERAGTDPQAGSILVAAHFDTVVGSPGADDNATGVATTLEVAQLLGSRSTPRTLRITFFDQEERGLLGSFAFTSDANLPQDLQGVIIPEMLGYACYEPGCQKYPVGLPFQPKTSQGDFLAAIGDQEHLPLLEAFHQPAKPGQPAVITLPIPLRGLLTPDLLRSDHAPFWQKGIGAVVITDTANFRTPHYHQPSDTPDKIDQKFFAGSAQVVVNAVSALLEGRHSLATSSNS</sequence>
<dbReference type="InterPro" id="IPR007484">
    <property type="entry name" value="Peptidase_M28"/>
</dbReference>
<dbReference type="Pfam" id="PF04389">
    <property type="entry name" value="Peptidase_M28"/>
    <property type="match status" value="1"/>
</dbReference>
<protein>
    <submittedName>
        <fullName evidence="2">M28 family peptidase</fullName>
    </submittedName>
</protein>